<dbReference type="SUPFAM" id="SSF101960">
    <property type="entry name" value="Stabilizer of iron transporter SufD"/>
    <property type="match status" value="2"/>
</dbReference>
<evidence type="ECO:0000259" key="4">
    <source>
        <dbReference type="PROSITE" id="PS50819"/>
    </source>
</evidence>
<sequence length="1219" mass="135572">MTLTPEASKSGTAPLTQEEAIASLGRYGYGWADSDTAGASAQRGLSEAVVRDISAKKDEPEWMLQNRLKALRIFERKPMPTWGANLEGIDFENIKYFVRSTEKQAASWEELPEDIRNTYDRLGIPEAEKQRLVAGVAAQYECLAGDTLVWTANRGQIPIKDVGFGDRVFAYDEGAERFIVAPVKASAQTDTRLTYAVKTTRRGIRATENHPMLVLRDERKPGRQRSRYARRWVTVGEIKPGDFIAVPRQVPEFGASVDLPSVPGFKSPATSSVDLMWLLGLYIGDGNLHLSTRTYRVQFAIPATDVELRAELARVVNDLFGLRCIEADEYRVVVNSKALTELIVELGFGGLSLTKRVPDWVYGLPVDQRLAFLGGWVDADGYVSPDKSGSILLTCANEALIGQARELAQLSGLRTGGPWSFTQPYRHAPERMQIAWRLGISGEFERLGCRNVKRTGRFGRRRYAHSSNGAHGTTIRAHTNEWLGFERVKSIEPYAVEPVYDIEVDGPHNFVAEGLVVHNSEVVYHQIREDLEAQGVIFLDTDTGLREHPEIFKQYFGTVIPAGDNKFSALNTATWSGGSFIYVPPGVHVDIPLQAYFRINTENMGQFERTLIIADEGSYVHYVEGCLPAGELITTGDGDVRPIESIRVGDYVTGHDGRPHRVTAVQMRDLNGELFSFTPMSPANEFSVTAEHPLLVVPRDEVRVPRKERNGWKAEVDSAKLRRAAPRWIAAKDVAEGDFLVYPKPKPIPHKTVLPLEFARLAGYYLAEGHACLTNGCESLVFSFHSDEFEYVEEVRQACKSLYEAAGSVLIEEHKHSARVMVYTKAGYAAMRQHVGSGSANKKLSDTLMRQDETFLRELVDAYVNGDGNVIRRGGALWKRVHTTSRVWAFQLQSILARLGRYATVELRRPGGPGVIMGRNVVRKDIYQVQWTEGGRGPRQARDCGDYFAVPIKKRAVREAHEPVYNLDVEEPDSYLAYGFAVHNCTAPVYKSDSLHSAVVEIIVKPHARVRYTTIQNWSGNVYNLVTKRARAEAGATMEWIDGNIGSKVTMKYPAVWMTGEHAKGEVLSVAFAGEDQHQDTGAKMLHLAPNTSSNIVSKSVARGGGRTSYRGLVQVNKGAHGSRSSVKCDALLVDTVSRSDTYPYVDIREDDVTMGHEATVSKVSENQLFYLMSRGLTEDEAMAMVVRGFVEPIAKELPMEYALELNRLIELQMEGSVG</sequence>
<dbReference type="InterPro" id="IPR003587">
    <property type="entry name" value="Hint_dom_N"/>
</dbReference>
<dbReference type="InterPro" id="IPR036844">
    <property type="entry name" value="Hint_dom_sf"/>
</dbReference>
<dbReference type="InterPro" id="IPR004042">
    <property type="entry name" value="Intein_endonuc_central"/>
</dbReference>
<feature type="domain" description="DOD-type homing endonuclease" evidence="4">
    <location>
        <begin position="278"/>
        <end position="413"/>
    </location>
</feature>
<dbReference type="PROSITE" id="PS50819">
    <property type="entry name" value="INTEIN_ENDONUCLEASE"/>
    <property type="match status" value="2"/>
</dbReference>
<dbReference type="Pfam" id="PF01458">
    <property type="entry name" value="SUFBD_core"/>
    <property type="match status" value="1"/>
</dbReference>
<dbReference type="Gene3D" id="3.10.28.10">
    <property type="entry name" value="Homing endonucleases"/>
    <property type="match status" value="2"/>
</dbReference>
<dbReference type="InterPro" id="IPR010231">
    <property type="entry name" value="SUF_FeS_clus_asmbl_SufB"/>
</dbReference>
<evidence type="ECO:0000256" key="2">
    <source>
        <dbReference type="ARBA" id="ARBA00023000"/>
    </source>
</evidence>
<dbReference type="Pfam" id="PF14528">
    <property type="entry name" value="LAGLIDADG_3"/>
    <property type="match status" value="1"/>
</dbReference>
<dbReference type="InterPro" id="IPR055346">
    <property type="entry name" value="Fe-S_cluster_assembly_SufBD"/>
</dbReference>
<organism evidence="5 6">
    <name type="scientific">Mycobacterium malmoense</name>
    <dbReference type="NCBI Taxonomy" id="1780"/>
    <lineage>
        <taxon>Bacteria</taxon>
        <taxon>Bacillati</taxon>
        <taxon>Actinomycetota</taxon>
        <taxon>Actinomycetes</taxon>
        <taxon>Mycobacteriales</taxon>
        <taxon>Mycobacteriaceae</taxon>
        <taxon>Mycobacterium</taxon>
    </lineage>
</organism>
<dbReference type="Pfam" id="PF14890">
    <property type="entry name" value="Intein_splicing"/>
    <property type="match status" value="1"/>
</dbReference>
<dbReference type="SMART" id="SM00306">
    <property type="entry name" value="HintN"/>
    <property type="match status" value="2"/>
</dbReference>
<dbReference type="InterPro" id="IPR027434">
    <property type="entry name" value="Homing_endonucl"/>
</dbReference>
<dbReference type="SMART" id="SM00305">
    <property type="entry name" value="HintC"/>
    <property type="match status" value="2"/>
</dbReference>
<keyword evidence="6" id="KW-1185">Reference proteome</keyword>
<evidence type="ECO:0000313" key="6">
    <source>
        <dbReference type="Proteomes" id="UP000243140"/>
    </source>
</evidence>
<protein>
    <submittedName>
        <fullName evidence="5">Fe-S cluster assembly protein SufB</fullName>
    </submittedName>
</protein>
<feature type="domain" description="DOD-type homing endonuclease" evidence="4">
    <location>
        <begin position="761"/>
        <end position="901"/>
    </location>
</feature>
<dbReference type="PROSITE" id="PS50818">
    <property type="entry name" value="INTEIN_C_TER"/>
    <property type="match status" value="2"/>
</dbReference>
<dbReference type="EMBL" id="MVHV01000012">
    <property type="protein sequence ID" value="ORA81761.1"/>
    <property type="molecule type" value="Genomic_DNA"/>
</dbReference>
<reference evidence="5 6" key="1">
    <citation type="submission" date="2017-02" db="EMBL/GenBank/DDBJ databases">
        <title>The new phylogeny of genus Mycobacterium.</title>
        <authorList>
            <person name="Tortoli E."/>
            <person name="Trovato A."/>
            <person name="Cirillo D.M."/>
        </authorList>
    </citation>
    <scope>NUCLEOTIDE SEQUENCE [LARGE SCALE GENOMIC DNA]</scope>
    <source>
        <strain evidence="5 6">IP1130001</strain>
    </source>
</reference>
<dbReference type="InterPro" id="IPR037284">
    <property type="entry name" value="SUF_FeS_clus_asmbl_SufBD_sf"/>
</dbReference>
<evidence type="ECO:0000256" key="1">
    <source>
        <dbReference type="ARBA" id="ARBA00022813"/>
    </source>
</evidence>
<accession>A0ABX3SSS7</accession>
<dbReference type="Gene3D" id="2.170.16.10">
    <property type="entry name" value="Hedgehog/Intein (Hint) domain"/>
    <property type="match status" value="3"/>
</dbReference>
<keyword evidence="1" id="KW-0068">Autocatalytic cleavage</keyword>
<dbReference type="PANTHER" id="PTHR30508:SF1">
    <property type="entry name" value="UPF0051 PROTEIN ABCI8, CHLOROPLASTIC-RELATED"/>
    <property type="match status" value="1"/>
</dbReference>
<dbReference type="NCBIfam" id="TIGR01443">
    <property type="entry name" value="intein_Cterm"/>
    <property type="match status" value="2"/>
</dbReference>
<evidence type="ECO:0000256" key="3">
    <source>
        <dbReference type="ARBA" id="ARBA00043967"/>
    </source>
</evidence>
<keyword evidence="2" id="KW-0651">Protein splicing</keyword>
<dbReference type="SUPFAM" id="SSF55608">
    <property type="entry name" value="Homing endonucleases"/>
    <property type="match status" value="1"/>
</dbReference>
<dbReference type="PROSITE" id="PS50817">
    <property type="entry name" value="INTEIN_N_TER"/>
    <property type="match status" value="2"/>
</dbReference>
<dbReference type="Proteomes" id="UP000243140">
    <property type="component" value="Unassembled WGS sequence"/>
</dbReference>
<dbReference type="InterPro" id="IPR004860">
    <property type="entry name" value="LAGLIDADG_dom"/>
</dbReference>
<proteinExistence type="inferred from homology"/>
<dbReference type="RefSeq" id="WP_083010876.1">
    <property type="nucleotide sequence ID" value="NZ_CP060015.1"/>
</dbReference>
<dbReference type="InterPro" id="IPR006142">
    <property type="entry name" value="INTEIN"/>
</dbReference>
<comment type="similarity">
    <text evidence="3">Belongs to the iron-sulfur cluster assembly SufBD family.</text>
</comment>
<evidence type="ECO:0000313" key="5">
    <source>
        <dbReference type="EMBL" id="ORA81761.1"/>
    </source>
</evidence>
<dbReference type="PRINTS" id="PR00379">
    <property type="entry name" value="INTEIN"/>
</dbReference>
<dbReference type="SUPFAM" id="SSF51294">
    <property type="entry name" value="Hedgehog/intein (Hint) domain"/>
    <property type="match status" value="2"/>
</dbReference>
<dbReference type="InterPro" id="IPR030934">
    <property type="entry name" value="Intein_C"/>
</dbReference>
<comment type="caution">
    <text evidence="5">The sequence shown here is derived from an EMBL/GenBank/DDBJ whole genome shotgun (WGS) entry which is preliminary data.</text>
</comment>
<dbReference type="InterPro" id="IPR003586">
    <property type="entry name" value="Hint_dom_C"/>
</dbReference>
<name>A0ABX3SSS7_MYCMA</name>
<gene>
    <name evidence="5" type="ORF">BST29_13735</name>
</gene>
<dbReference type="InterPro" id="IPR006141">
    <property type="entry name" value="Intein_N"/>
</dbReference>
<dbReference type="NCBIfam" id="TIGR01980">
    <property type="entry name" value="sufB"/>
    <property type="match status" value="1"/>
</dbReference>
<dbReference type="CDD" id="cd00081">
    <property type="entry name" value="Hint"/>
    <property type="match status" value="3"/>
</dbReference>
<dbReference type="InterPro" id="IPR000825">
    <property type="entry name" value="SUF_FeS_clus_asmbl_SufBD_core"/>
</dbReference>
<dbReference type="PANTHER" id="PTHR30508">
    <property type="entry name" value="FES CLUSTER ASSEMBLY PROTEIN SUF"/>
    <property type="match status" value="1"/>
</dbReference>